<keyword evidence="1 4" id="KW-0808">Transferase</keyword>
<dbReference type="InterPro" id="IPR000182">
    <property type="entry name" value="GNAT_dom"/>
</dbReference>
<proteinExistence type="predicted"/>
<organism evidence="4 5">
    <name type="scientific">Psychromarinibacter halotolerans</name>
    <dbReference type="NCBI Taxonomy" id="1775175"/>
    <lineage>
        <taxon>Bacteria</taxon>
        <taxon>Pseudomonadati</taxon>
        <taxon>Pseudomonadota</taxon>
        <taxon>Alphaproteobacteria</taxon>
        <taxon>Rhodobacterales</taxon>
        <taxon>Paracoccaceae</taxon>
        <taxon>Psychromarinibacter</taxon>
    </lineage>
</organism>
<dbReference type="InterPro" id="IPR016181">
    <property type="entry name" value="Acyl_CoA_acyltransferase"/>
</dbReference>
<dbReference type="Pfam" id="PF00583">
    <property type="entry name" value="Acetyltransf_1"/>
    <property type="match status" value="1"/>
</dbReference>
<dbReference type="PROSITE" id="PS51186">
    <property type="entry name" value="GNAT"/>
    <property type="match status" value="1"/>
</dbReference>
<dbReference type="EMBL" id="JBHRTB010000010">
    <property type="protein sequence ID" value="MFC3144403.1"/>
    <property type="molecule type" value="Genomic_DNA"/>
</dbReference>
<evidence type="ECO:0000256" key="2">
    <source>
        <dbReference type="ARBA" id="ARBA00023315"/>
    </source>
</evidence>
<dbReference type="RefSeq" id="WP_275633887.1">
    <property type="nucleotide sequence ID" value="NZ_JARGYD010000006.1"/>
</dbReference>
<comment type="caution">
    <text evidence="4">The sequence shown here is derived from an EMBL/GenBank/DDBJ whole genome shotgun (WGS) entry which is preliminary data.</text>
</comment>
<dbReference type="CDD" id="cd04301">
    <property type="entry name" value="NAT_SF"/>
    <property type="match status" value="1"/>
</dbReference>
<dbReference type="Gene3D" id="3.40.630.30">
    <property type="match status" value="1"/>
</dbReference>
<reference evidence="5" key="1">
    <citation type="journal article" date="2019" name="Int. J. Syst. Evol. Microbiol.">
        <title>The Global Catalogue of Microorganisms (GCM) 10K type strain sequencing project: providing services to taxonomists for standard genome sequencing and annotation.</title>
        <authorList>
            <consortium name="The Broad Institute Genomics Platform"/>
            <consortium name="The Broad Institute Genome Sequencing Center for Infectious Disease"/>
            <person name="Wu L."/>
            <person name="Ma J."/>
        </authorList>
    </citation>
    <scope>NUCLEOTIDE SEQUENCE [LARGE SCALE GENOMIC DNA]</scope>
    <source>
        <strain evidence="5">KCTC 52366</strain>
    </source>
</reference>
<dbReference type="SUPFAM" id="SSF55729">
    <property type="entry name" value="Acyl-CoA N-acyltransferases (Nat)"/>
    <property type="match status" value="1"/>
</dbReference>
<dbReference type="Proteomes" id="UP001595632">
    <property type="component" value="Unassembled WGS sequence"/>
</dbReference>
<evidence type="ECO:0000313" key="4">
    <source>
        <dbReference type="EMBL" id="MFC3144403.1"/>
    </source>
</evidence>
<gene>
    <name evidence="4" type="ORF">ACFOGP_16890</name>
</gene>
<accession>A0ABV7GUW0</accession>
<keyword evidence="5" id="KW-1185">Reference proteome</keyword>
<sequence>MTRNDNFDIRRGRPGDAADIARLFLISSDGLAAYIWAQHAQNGEPVEEVGAARYARSGTAFSYENCLLATRDGATVGMIHAFEMPEPDGAGPEPDADPVLAPYAALEDPGSLYISGLAVLPGLRGQGVGGALLDRIEALAQKQGLPRLSLICFERNVQARDFYLRRGFSVTDRRPLVPHPSLHYTDGDALLMVRRVPGTEDAAPRRAD</sequence>
<dbReference type="PANTHER" id="PTHR43877">
    <property type="entry name" value="AMINOALKYLPHOSPHONATE N-ACETYLTRANSFERASE-RELATED-RELATED"/>
    <property type="match status" value="1"/>
</dbReference>
<evidence type="ECO:0000313" key="5">
    <source>
        <dbReference type="Proteomes" id="UP001595632"/>
    </source>
</evidence>
<dbReference type="InterPro" id="IPR050832">
    <property type="entry name" value="Bact_Acetyltransf"/>
</dbReference>
<feature type="domain" description="N-acetyltransferase" evidence="3">
    <location>
        <begin position="7"/>
        <end position="197"/>
    </location>
</feature>
<evidence type="ECO:0000259" key="3">
    <source>
        <dbReference type="PROSITE" id="PS51186"/>
    </source>
</evidence>
<dbReference type="PANTHER" id="PTHR43877:SF2">
    <property type="entry name" value="AMINOALKYLPHOSPHONATE N-ACETYLTRANSFERASE-RELATED"/>
    <property type="match status" value="1"/>
</dbReference>
<dbReference type="EC" id="2.3.1.-" evidence="4"/>
<protein>
    <submittedName>
        <fullName evidence="4">GNAT family N-acetyltransferase</fullName>
        <ecNumber evidence="4">2.3.1.-</ecNumber>
    </submittedName>
</protein>
<evidence type="ECO:0000256" key="1">
    <source>
        <dbReference type="ARBA" id="ARBA00022679"/>
    </source>
</evidence>
<dbReference type="GO" id="GO:0016746">
    <property type="term" value="F:acyltransferase activity"/>
    <property type="evidence" value="ECO:0007669"/>
    <property type="project" value="UniProtKB-KW"/>
</dbReference>
<keyword evidence="2 4" id="KW-0012">Acyltransferase</keyword>
<name>A0ABV7GUW0_9RHOB</name>